<keyword evidence="3" id="KW-1185">Reference proteome</keyword>
<dbReference type="InterPro" id="IPR001245">
    <property type="entry name" value="Ser-Thr/Tyr_kinase_cat_dom"/>
</dbReference>
<dbReference type="OrthoDB" id="2683818at2759"/>
<dbReference type="Gene3D" id="1.10.510.10">
    <property type="entry name" value="Transferase(Phosphotransferase) domain 1"/>
    <property type="match status" value="1"/>
</dbReference>
<comment type="caution">
    <text evidence="2">The sequence shown here is derived from an EMBL/GenBank/DDBJ whole genome shotgun (WGS) entry which is preliminary data.</text>
</comment>
<dbReference type="Proteomes" id="UP000683000">
    <property type="component" value="Unassembled WGS sequence"/>
</dbReference>
<proteinExistence type="predicted"/>
<dbReference type="Pfam" id="PF07714">
    <property type="entry name" value="PK_Tyr_Ser-Thr"/>
    <property type="match status" value="1"/>
</dbReference>
<accession>A0A8I2YMZ2</accession>
<dbReference type="GO" id="GO:0004672">
    <property type="term" value="F:protein kinase activity"/>
    <property type="evidence" value="ECO:0007669"/>
    <property type="project" value="InterPro"/>
</dbReference>
<reference evidence="2" key="1">
    <citation type="submission" date="2021-03" db="EMBL/GenBank/DDBJ databases">
        <title>Evolutionary innovations through gain and loss of genes in the ectomycorrhizal Boletales.</title>
        <authorList>
            <person name="Wu G."/>
            <person name="Miyauchi S."/>
            <person name="Morin E."/>
            <person name="Yang Z.-L."/>
            <person name="Xu J."/>
            <person name="Martin F.M."/>
        </authorList>
    </citation>
    <scope>NUCLEOTIDE SEQUENCE</scope>
    <source>
        <strain evidence="2">BR01</strain>
    </source>
</reference>
<feature type="domain" description="Serine-threonine/tyrosine-protein kinase catalytic" evidence="1">
    <location>
        <begin position="2"/>
        <end position="63"/>
    </location>
</feature>
<dbReference type="AlphaFoldDB" id="A0A8I2YMZ2"/>
<gene>
    <name evidence="2" type="ORF">JVT61DRAFT_4773</name>
</gene>
<organism evidence="2 3">
    <name type="scientific">Boletus reticuloceps</name>
    <dbReference type="NCBI Taxonomy" id="495285"/>
    <lineage>
        <taxon>Eukaryota</taxon>
        <taxon>Fungi</taxon>
        <taxon>Dikarya</taxon>
        <taxon>Basidiomycota</taxon>
        <taxon>Agaricomycotina</taxon>
        <taxon>Agaricomycetes</taxon>
        <taxon>Agaricomycetidae</taxon>
        <taxon>Boletales</taxon>
        <taxon>Boletineae</taxon>
        <taxon>Boletaceae</taxon>
        <taxon>Boletoideae</taxon>
        <taxon>Boletus</taxon>
    </lineage>
</organism>
<dbReference type="SUPFAM" id="SSF56112">
    <property type="entry name" value="Protein kinase-like (PK-like)"/>
    <property type="match status" value="1"/>
</dbReference>
<dbReference type="EMBL" id="JAGFBS010000019">
    <property type="protein sequence ID" value="KAG6374128.1"/>
    <property type="molecule type" value="Genomic_DNA"/>
</dbReference>
<evidence type="ECO:0000313" key="3">
    <source>
        <dbReference type="Proteomes" id="UP000683000"/>
    </source>
</evidence>
<sequence length="83" mass="9440">MFERESRIWKKLNHRNILPLIGLTCEFGPIPSIITPWMSEGTLTGFVHRNHNQFTAERRLTIVGSLPQQLDDIDPLITASRGG</sequence>
<dbReference type="InterPro" id="IPR011009">
    <property type="entry name" value="Kinase-like_dom_sf"/>
</dbReference>
<name>A0A8I2YMZ2_9AGAM</name>
<evidence type="ECO:0000313" key="2">
    <source>
        <dbReference type="EMBL" id="KAG6374128.1"/>
    </source>
</evidence>
<protein>
    <recommendedName>
        <fullName evidence="1">Serine-threonine/tyrosine-protein kinase catalytic domain-containing protein</fullName>
    </recommendedName>
</protein>
<evidence type="ECO:0000259" key="1">
    <source>
        <dbReference type="Pfam" id="PF07714"/>
    </source>
</evidence>